<keyword evidence="2" id="KW-1185">Reference proteome</keyword>
<sequence length="176" mass="19405">MQIITKLGRPLFILKTSLLAGSSQHSASAPTTFACTSSSSCSSRNGTKDATRLLRLNLSTFSRLMAHFHIPPVTAANSCLLARTSSLCRSWHSTSRPYDSRTMSLATLFDPHLNIARAQFSFSLMLSLCKCRTTSNTMSVCSNASRNAFCERVYLKTCALLNSSHHGHHQRSVTRF</sequence>
<proteinExistence type="predicted"/>
<dbReference type="PROSITE" id="PS51257">
    <property type="entry name" value="PROKAR_LIPOPROTEIN"/>
    <property type="match status" value="1"/>
</dbReference>
<protein>
    <recommendedName>
        <fullName evidence="3">Secreted protein</fullName>
    </recommendedName>
</protein>
<dbReference type="Proteomes" id="UP001642520">
    <property type="component" value="Unassembled WGS sequence"/>
</dbReference>
<reference evidence="1 2" key="1">
    <citation type="submission" date="2024-08" db="EMBL/GenBank/DDBJ databases">
        <authorList>
            <person name="Will J Nash"/>
            <person name="Angela Man"/>
            <person name="Seanna McTaggart"/>
            <person name="Kendall Baker"/>
            <person name="Tom Barker"/>
            <person name="Leah Catchpole"/>
            <person name="Alex Durrant"/>
            <person name="Karim Gharbi"/>
            <person name="Naomi Irish"/>
            <person name="Gemy Kaithakottil"/>
            <person name="Debby Ku"/>
            <person name="Aaliyah Providence"/>
            <person name="Felix Shaw"/>
            <person name="David Swarbreck"/>
            <person name="Chris Watkins"/>
            <person name="Ann M. McCartney"/>
            <person name="Giulio Formenti"/>
            <person name="Alice Mouton"/>
            <person name="Noel Vella"/>
            <person name="Bjorn M von Reumont"/>
            <person name="Adriana Vella"/>
            <person name="Wilfried Haerty"/>
        </authorList>
    </citation>
    <scope>NUCLEOTIDE SEQUENCE [LARGE SCALE GENOMIC DNA]</scope>
</reference>
<accession>A0ABP1N7K2</accession>
<organism evidence="1 2">
    <name type="scientific">Xylocopa violacea</name>
    <name type="common">Violet carpenter bee</name>
    <name type="synonym">Apis violacea</name>
    <dbReference type="NCBI Taxonomy" id="135666"/>
    <lineage>
        <taxon>Eukaryota</taxon>
        <taxon>Metazoa</taxon>
        <taxon>Ecdysozoa</taxon>
        <taxon>Arthropoda</taxon>
        <taxon>Hexapoda</taxon>
        <taxon>Insecta</taxon>
        <taxon>Pterygota</taxon>
        <taxon>Neoptera</taxon>
        <taxon>Endopterygota</taxon>
        <taxon>Hymenoptera</taxon>
        <taxon>Apocrita</taxon>
        <taxon>Aculeata</taxon>
        <taxon>Apoidea</taxon>
        <taxon>Anthophila</taxon>
        <taxon>Apidae</taxon>
        <taxon>Xylocopa</taxon>
        <taxon>Xylocopa</taxon>
    </lineage>
</organism>
<name>A0ABP1N7K2_XYLVO</name>
<gene>
    <name evidence="1" type="ORF">XYLVIOL_LOCUS1958</name>
</gene>
<evidence type="ECO:0000313" key="2">
    <source>
        <dbReference type="Proteomes" id="UP001642520"/>
    </source>
</evidence>
<evidence type="ECO:0000313" key="1">
    <source>
        <dbReference type="EMBL" id="CAL7936038.1"/>
    </source>
</evidence>
<evidence type="ECO:0008006" key="3">
    <source>
        <dbReference type="Google" id="ProtNLM"/>
    </source>
</evidence>
<dbReference type="EMBL" id="CAXAJV020001286">
    <property type="protein sequence ID" value="CAL7936038.1"/>
    <property type="molecule type" value="Genomic_DNA"/>
</dbReference>
<comment type="caution">
    <text evidence="1">The sequence shown here is derived from an EMBL/GenBank/DDBJ whole genome shotgun (WGS) entry which is preliminary data.</text>
</comment>